<proteinExistence type="inferred from homology"/>
<comment type="caution">
    <text evidence="14">The sequence shown here is derived from an EMBL/GenBank/DDBJ whole genome shotgun (WGS) entry which is preliminary data.</text>
</comment>
<dbReference type="InterPro" id="IPR036394">
    <property type="entry name" value="Ribosomal_uL22_sf"/>
</dbReference>
<dbReference type="InterPro" id="IPR001063">
    <property type="entry name" value="Ribosomal_uL22"/>
</dbReference>
<dbReference type="GO" id="GO:0006412">
    <property type="term" value="P:translation"/>
    <property type="evidence" value="ECO:0007669"/>
    <property type="project" value="UniProtKB-UniRule"/>
</dbReference>
<evidence type="ECO:0000256" key="8">
    <source>
        <dbReference type="ARBA" id="ARBA00025084"/>
    </source>
</evidence>
<evidence type="ECO:0000313" key="14">
    <source>
        <dbReference type="EMBL" id="TMI79904.1"/>
    </source>
</evidence>
<evidence type="ECO:0000256" key="12">
    <source>
        <dbReference type="RuleBase" id="RU004006"/>
    </source>
</evidence>
<evidence type="ECO:0000256" key="7">
    <source>
        <dbReference type="ARBA" id="ARBA00023274"/>
    </source>
</evidence>
<comment type="function">
    <text evidence="10 13">This protein binds specifically to 23S rRNA; its binding is stimulated by other ribosomal proteins, e.g., L4, L17, and L20. It is important during the early stages of 50S assembly. It makes multiple contacts with different domains of the 23S rRNA in the assembled 50S subunit and ribosome.</text>
</comment>
<keyword evidence="5 10" id="KW-0694">RNA-binding</keyword>
<gene>
    <name evidence="10" type="primary">rplV</name>
    <name evidence="14" type="ORF">E6H04_09670</name>
</gene>
<evidence type="ECO:0000256" key="5">
    <source>
        <dbReference type="ARBA" id="ARBA00022884"/>
    </source>
</evidence>
<comment type="similarity">
    <text evidence="2 10 11">Belongs to the universal ribosomal protein uL22 family.</text>
</comment>
<keyword evidence="4 10" id="KW-0699">rRNA-binding</keyword>
<comment type="subunit">
    <text evidence="3 10 12">Part of the 50S ribosomal subunit.</text>
</comment>
<evidence type="ECO:0000256" key="6">
    <source>
        <dbReference type="ARBA" id="ARBA00022980"/>
    </source>
</evidence>
<dbReference type="Proteomes" id="UP000320048">
    <property type="component" value="Unassembled WGS sequence"/>
</dbReference>
<dbReference type="InterPro" id="IPR005727">
    <property type="entry name" value="Ribosomal_uL22_bac/chlpt-type"/>
</dbReference>
<evidence type="ECO:0000256" key="2">
    <source>
        <dbReference type="ARBA" id="ARBA00009451"/>
    </source>
</evidence>
<dbReference type="GO" id="GO:0019843">
    <property type="term" value="F:rRNA binding"/>
    <property type="evidence" value="ECO:0007669"/>
    <property type="project" value="UniProtKB-UniRule"/>
</dbReference>
<dbReference type="HAMAP" id="MF_01331_B">
    <property type="entry name" value="Ribosomal_uL22_B"/>
    <property type="match status" value="1"/>
</dbReference>
<evidence type="ECO:0000256" key="13">
    <source>
        <dbReference type="RuleBase" id="RU004008"/>
    </source>
</evidence>
<keyword evidence="7 10" id="KW-0687">Ribonucleoprotein</keyword>
<comment type="function">
    <text evidence="8">This protein binds specifically to 23S rRNA; its binding is stimulated by other ribosomal proteins, e.g. L4, L17, and L20. It is important during the early stages of 50S assembly. It makes multiple contacts with different domains of the 23S rRNA in the assembled 50S subunit and ribosome.</text>
</comment>
<dbReference type="Pfam" id="PF00237">
    <property type="entry name" value="Ribosomal_L22"/>
    <property type="match status" value="1"/>
</dbReference>
<evidence type="ECO:0000256" key="9">
    <source>
        <dbReference type="ARBA" id="ARBA00035207"/>
    </source>
</evidence>
<dbReference type="GO" id="GO:0003735">
    <property type="term" value="F:structural constituent of ribosome"/>
    <property type="evidence" value="ECO:0007669"/>
    <property type="project" value="InterPro"/>
</dbReference>
<evidence type="ECO:0000256" key="11">
    <source>
        <dbReference type="RuleBase" id="RU004005"/>
    </source>
</evidence>
<dbReference type="PANTHER" id="PTHR13501">
    <property type="entry name" value="CHLOROPLAST 50S RIBOSOMAL PROTEIN L22-RELATED"/>
    <property type="match status" value="1"/>
</dbReference>
<dbReference type="EMBL" id="VBAO01000252">
    <property type="protein sequence ID" value="TMI79904.1"/>
    <property type="molecule type" value="Genomic_DNA"/>
</dbReference>
<sequence length="110" mass="11989">MEVKAIARYVHISPRKVRPVMALIKGKGIDEALAVLRFSPNRASRAVAKVVKSAAANAENNLELARDTLRVSQAFVDSGPSQSRMQARARGRADVIKKRSSHITIVVQGE</sequence>
<evidence type="ECO:0000256" key="1">
    <source>
        <dbReference type="ARBA" id="ARBA00003478"/>
    </source>
</evidence>
<evidence type="ECO:0000256" key="3">
    <source>
        <dbReference type="ARBA" id="ARBA00011838"/>
    </source>
</evidence>
<name>A0A537J8M5_9BACT</name>
<dbReference type="AlphaFoldDB" id="A0A537J8M5"/>
<dbReference type="InterPro" id="IPR047867">
    <property type="entry name" value="Ribosomal_uL22_bac/org-type"/>
</dbReference>
<reference evidence="14 15" key="1">
    <citation type="journal article" date="2019" name="Nat. Microbiol.">
        <title>Mediterranean grassland soil C-N compound turnover is dependent on rainfall and depth, and is mediated by genomically divergent microorganisms.</title>
        <authorList>
            <person name="Diamond S."/>
            <person name="Andeer P.F."/>
            <person name="Li Z."/>
            <person name="Crits-Christoph A."/>
            <person name="Burstein D."/>
            <person name="Anantharaman K."/>
            <person name="Lane K.R."/>
            <person name="Thomas B.C."/>
            <person name="Pan C."/>
            <person name="Northen T.R."/>
            <person name="Banfield J.F."/>
        </authorList>
    </citation>
    <scope>NUCLEOTIDE SEQUENCE [LARGE SCALE GENOMIC DNA]</scope>
    <source>
        <strain evidence="14">NP_7</strain>
    </source>
</reference>
<accession>A0A537J8M5</accession>
<evidence type="ECO:0000256" key="10">
    <source>
        <dbReference type="HAMAP-Rule" id="MF_01331"/>
    </source>
</evidence>
<organism evidence="14 15">
    <name type="scientific">Candidatus Segetimicrobium genomatis</name>
    <dbReference type="NCBI Taxonomy" id="2569760"/>
    <lineage>
        <taxon>Bacteria</taxon>
        <taxon>Bacillati</taxon>
        <taxon>Candidatus Sysuimicrobiota</taxon>
        <taxon>Candidatus Sysuimicrobiia</taxon>
        <taxon>Candidatus Sysuimicrobiales</taxon>
        <taxon>Candidatus Segetimicrobiaceae</taxon>
        <taxon>Candidatus Segetimicrobium</taxon>
    </lineage>
</organism>
<dbReference type="Gene3D" id="3.90.470.10">
    <property type="entry name" value="Ribosomal protein L22/L17"/>
    <property type="match status" value="1"/>
</dbReference>
<dbReference type="SUPFAM" id="SSF54843">
    <property type="entry name" value="Ribosomal protein L22"/>
    <property type="match status" value="1"/>
</dbReference>
<dbReference type="CDD" id="cd00336">
    <property type="entry name" value="Ribosomal_L22"/>
    <property type="match status" value="1"/>
</dbReference>
<evidence type="ECO:0000256" key="4">
    <source>
        <dbReference type="ARBA" id="ARBA00022730"/>
    </source>
</evidence>
<dbReference type="NCBIfam" id="TIGR01044">
    <property type="entry name" value="rplV_bact"/>
    <property type="match status" value="1"/>
</dbReference>
<keyword evidence="6 10" id="KW-0689">Ribosomal protein</keyword>
<dbReference type="PANTHER" id="PTHR13501:SF8">
    <property type="entry name" value="LARGE RIBOSOMAL SUBUNIT PROTEIN UL22M"/>
    <property type="match status" value="1"/>
</dbReference>
<dbReference type="GO" id="GO:0022625">
    <property type="term" value="C:cytosolic large ribosomal subunit"/>
    <property type="evidence" value="ECO:0007669"/>
    <property type="project" value="TreeGrafter"/>
</dbReference>
<comment type="function">
    <text evidence="1 10">The globular domain of the protein is located near the polypeptide exit tunnel on the outside of the subunit, while an extended beta-hairpin is found that lines the wall of the exit tunnel in the center of the 70S ribosome.</text>
</comment>
<protein>
    <recommendedName>
        <fullName evidence="9 10">Large ribosomal subunit protein uL22</fullName>
    </recommendedName>
</protein>
<evidence type="ECO:0000313" key="15">
    <source>
        <dbReference type="Proteomes" id="UP000320048"/>
    </source>
</evidence>